<dbReference type="OrthoDB" id="75586at2759"/>
<dbReference type="Proteomes" id="UP001165121">
    <property type="component" value="Unassembled WGS sequence"/>
</dbReference>
<evidence type="ECO:0000313" key="2">
    <source>
        <dbReference type="Proteomes" id="UP001165121"/>
    </source>
</evidence>
<organism evidence="1 2">
    <name type="scientific">Phytophthora fragariaefolia</name>
    <dbReference type="NCBI Taxonomy" id="1490495"/>
    <lineage>
        <taxon>Eukaryota</taxon>
        <taxon>Sar</taxon>
        <taxon>Stramenopiles</taxon>
        <taxon>Oomycota</taxon>
        <taxon>Peronosporomycetes</taxon>
        <taxon>Peronosporales</taxon>
        <taxon>Peronosporaceae</taxon>
        <taxon>Phytophthora</taxon>
    </lineage>
</organism>
<evidence type="ECO:0000313" key="1">
    <source>
        <dbReference type="EMBL" id="GMF66652.1"/>
    </source>
</evidence>
<keyword evidence="2" id="KW-1185">Reference proteome</keyword>
<comment type="caution">
    <text evidence="1">The sequence shown here is derived from an EMBL/GenBank/DDBJ whole genome shotgun (WGS) entry which is preliminary data.</text>
</comment>
<sequence length="124" mass="14371">MVPEDKPDIEVTTVIKVMEELIPSLTAEMEKIASALRKQKLSDAEFRSQLSQQYIKASGKQTEEICKKFELDLRAFQAALMYYHNNEHFETALAKLAAEQQKRYGSRRPLFLYLLAIHYDTKIS</sequence>
<dbReference type="EMBL" id="BSXT01008718">
    <property type="protein sequence ID" value="GMF66652.1"/>
    <property type="molecule type" value="Genomic_DNA"/>
</dbReference>
<accession>A0A9W6YK19</accession>
<protein>
    <submittedName>
        <fullName evidence="1">Unnamed protein product</fullName>
    </submittedName>
</protein>
<gene>
    <name evidence="1" type="ORF">Pfra01_002824100</name>
</gene>
<name>A0A9W6YK19_9STRA</name>
<dbReference type="AlphaFoldDB" id="A0A9W6YK19"/>
<proteinExistence type="predicted"/>
<reference evidence="1" key="1">
    <citation type="submission" date="2023-04" db="EMBL/GenBank/DDBJ databases">
        <title>Phytophthora fragariaefolia NBRC 109709.</title>
        <authorList>
            <person name="Ichikawa N."/>
            <person name="Sato H."/>
            <person name="Tonouchi N."/>
        </authorList>
    </citation>
    <scope>NUCLEOTIDE SEQUENCE</scope>
    <source>
        <strain evidence="1">NBRC 109709</strain>
    </source>
</reference>